<dbReference type="OrthoDB" id="175891at2759"/>
<keyword evidence="2" id="KW-1185">Reference proteome</keyword>
<sequence length="193" mass="21243">MDAAGAAFGLGSGASGSAQVSGSTAFKEARPLSDQIVECLKFLRRIDRVVISDVIKSEYIIDVYFQHGKDGKTPGSMTPSCTTKHSFDALKNLHKSCVSWIQWHVELDKRYEVPPCSYCGAFNDPHAIDQWPGKSDKFLLSKKKMARVLEARLNEYVQAARVEPQGLYLCEGSENIPSLVAVFLLKGVDTTRG</sequence>
<reference evidence="1" key="1">
    <citation type="submission" date="2019-03" db="EMBL/GenBank/DDBJ databases">
        <title>Long read genome sequence of the mycoparasitic Pythium oligandrum ATCC 38472 isolated from sugarbeet rhizosphere.</title>
        <authorList>
            <person name="Gaulin E."/>
        </authorList>
    </citation>
    <scope>NUCLEOTIDE SEQUENCE</scope>
    <source>
        <strain evidence="1">ATCC 38472_TT</strain>
    </source>
</reference>
<evidence type="ECO:0000313" key="2">
    <source>
        <dbReference type="Proteomes" id="UP000794436"/>
    </source>
</evidence>
<name>A0A8K1CAZ8_PYTOL</name>
<proteinExistence type="predicted"/>
<dbReference type="Proteomes" id="UP000794436">
    <property type="component" value="Unassembled WGS sequence"/>
</dbReference>
<protein>
    <submittedName>
        <fullName evidence="1">Uncharacterized protein</fullName>
    </submittedName>
</protein>
<comment type="caution">
    <text evidence="1">The sequence shown here is derived from an EMBL/GenBank/DDBJ whole genome shotgun (WGS) entry which is preliminary data.</text>
</comment>
<evidence type="ECO:0000313" key="1">
    <source>
        <dbReference type="EMBL" id="TMW60024.1"/>
    </source>
</evidence>
<dbReference type="EMBL" id="SPLM01000108">
    <property type="protein sequence ID" value="TMW60024.1"/>
    <property type="molecule type" value="Genomic_DNA"/>
</dbReference>
<dbReference type="AlphaFoldDB" id="A0A8K1CAZ8"/>
<gene>
    <name evidence="1" type="ORF">Poli38472_000066</name>
</gene>
<accession>A0A8K1CAZ8</accession>
<organism evidence="1 2">
    <name type="scientific">Pythium oligandrum</name>
    <name type="common">Mycoparasitic fungus</name>
    <dbReference type="NCBI Taxonomy" id="41045"/>
    <lineage>
        <taxon>Eukaryota</taxon>
        <taxon>Sar</taxon>
        <taxon>Stramenopiles</taxon>
        <taxon>Oomycota</taxon>
        <taxon>Peronosporomycetes</taxon>
        <taxon>Pythiales</taxon>
        <taxon>Pythiaceae</taxon>
        <taxon>Pythium</taxon>
    </lineage>
</organism>